<feature type="region of interest" description="Disordered" evidence="1">
    <location>
        <begin position="1"/>
        <end position="32"/>
    </location>
</feature>
<dbReference type="SUPFAM" id="SSF56219">
    <property type="entry name" value="DNase I-like"/>
    <property type="match status" value="1"/>
</dbReference>
<dbReference type="EMBL" id="OY660871">
    <property type="protein sequence ID" value="CAJ1061241.1"/>
    <property type="molecule type" value="Genomic_DNA"/>
</dbReference>
<accession>A0AAV1FJY9</accession>
<dbReference type="Pfam" id="PF03372">
    <property type="entry name" value="Exo_endo_phos"/>
    <property type="match status" value="1"/>
</dbReference>
<evidence type="ECO:0000313" key="3">
    <source>
        <dbReference type="EMBL" id="CAJ1061241.1"/>
    </source>
</evidence>
<dbReference type="InterPro" id="IPR005135">
    <property type="entry name" value="Endo/exonuclease/phosphatase"/>
</dbReference>
<proteinExistence type="predicted"/>
<dbReference type="InterPro" id="IPR036691">
    <property type="entry name" value="Endo/exonu/phosph_ase_sf"/>
</dbReference>
<gene>
    <name evidence="3" type="ORF">XNOV1_A025456</name>
</gene>
<keyword evidence="4" id="KW-1185">Reference proteome</keyword>
<dbReference type="Proteomes" id="UP001178508">
    <property type="component" value="Chromosome 8"/>
</dbReference>
<organism evidence="3 4">
    <name type="scientific">Xyrichtys novacula</name>
    <name type="common">Pearly razorfish</name>
    <name type="synonym">Hemipteronotus novacula</name>
    <dbReference type="NCBI Taxonomy" id="13765"/>
    <lineage>
        <taxon>Eukaryota</taxon>
        <taxon>Metazoa</taxon>
        <taxon>Chordata</taxon>
        <taxon>Craniata</taxon>
        <taxon>Vertebrata</taxon>
        <taxon>Euteleostomi</taxon>
        <taxon>Actinopterygii</taxon>
        <taxon>Neopterygii</taxon>
        <taxon>Teleostei</taxon>
        <taxon>Neoteleostei</taxon>
        <taxon>Acanthomorphata</taxon>
        <taxon>Eupercaria</taxon>
        <taxon>Labriformes</taxon>
        <taxon>Labridae</taxon>
        <taxon>Xyrichtys</taxon>
    </lineage>
</organism>
<dbReference type="PANTHER" id="PTHR46670:SF3">
    <property type="entry name" value="ENDONUCLEASE_EXONUCLEASE_PHOSPHATASE DOMAIN-CONTAINING PROTEIN"/>
    <property type="match status" value="1"/>
</dbReference>
<name>A0AAV1FJY9_XYRNO</name>
<feature type="region of interest" description="Disordered" evidence="1">
    <location>
        <begin position="99"/>
        <end position="136"/>
    </location>
</feature>
<evidence type="ECO:0000256" key="1">
    <source>
        <dbReference type="SAM" id="MobiDB-lite"/>
    </source>
</evidence>
<reference evidence="3" key="1">
    <citation type="submission" date="2023-08" db="EMBL/GenBank/DDBJ databases">
        <authorList>
            <person name="Alioto T."/>
            <person name="Alioto T."/>
            <person name="Gomez Garrido J."/>
        </authorList>
    </citation>
    <scope>NUCLEOTIDE SEQUENCE</scope>
</reference>
<evidence type="ECO:0000313" key="4">
    <source>
        <dbReference type="Proteomes" id="UP001178508"/>
    </source>
</evidence>
<dbReference type="PANTHER" id="PTHR46670">
    <property type="entry name" value="ENDO/EXONUCLEASE/PHOSPHATASE DOMAIN-CONTAINING PROTEIN"/>
    <property type="match status" value="1"/>
</dbReference>
<protein>
    <submittedName>
        <fullName evidence="3">LOW QUALITY PROTEIN: uncharacterized protein LOC115374818</fullName>
    </submittedName>
</protein>
<dbReference type="GO" id="GO:0003824">
    <property type="term" value="F:catalytic activity"/>
    <property type="evidence" value="ECO:0007669"/>
    <property type="project" value="InterPro"/>
</dbReference>
<evidence type="ECO:0000259" key="2">
    <source>
        <dbReference type="Pfam" id="PF03372"/>
    </source>
</evidence>
<feature type="domain" description="Endonuclease/exonuclease/phosphatase" evidence="2">
    <location>
        <begin position="198"/>
        <end position="359"/>
    </location>
</feature>
<sequence length="459" mass="49729">MVASSTVAAGAPMAPTRPPGGDSGPLSSSSGASAGLTIGWPPLFWRPAPKRHWALVPRTPPCRPAEGFSCGLALAEGTPLRLCLVTRCPGNRLDHRSESWTMSSAAPDRNGRPSLLPQASTAPLSPRSPAISPASGTGAMQPTLLFPPTTLIIGDSIARVTSSLYPPYHCSRRRRSTCLLPASLPTPQPPPLKMALQNTRSLNNKGHILADFLTDNNLDYLCQTETWHNHLNLFSLNQATPPGYSYMHQPCLTGRGSGIAFIHKQTLKTTPIPTLSVHPFENIYVKLPGPTPLVIITIYRPPKPHPSFFSDFSDFVTHLSTISSSVLLLGDFNFHIDNPTCKQASDFLGSTRHHQPHPASYTNHLHLYSTALNSTRSSYYSNLIHSGSSNQKALFSTVNKLLHPIDSISITFTPEKCNSFLSSFQSKINTIYNSLPPPSIPSSSPHPISTLPLLTSFSN</sequence>
<dbReference type="Gene3D" id="3.60.10.10">
    <property type="entry name" value="Endonuclease/exonuclease/phosphatase"/>
    <property type="match status" value="1"/>
</dbReference>
<dbReference type="AlphaFoldDB" id="A0AAV1FJY9"/>